<dbReference type="AlphaFoldDB" id="K3WBH1"/>
<dbReference type="InParanoid" id="K3WBH1"/>
<keyword evidence="4" id="KW-1185">Reference proteome</keyword>
<feature type="region of interest" description="Disordered" evidence="1">
    <location>
        <begin position="816"/>
        <end position="839"/>
    </location>
</feature>
<reference evidence="4" key="1">
    <citation type="journal article" date="2010" name="Genome Biol.">
        <title>Genome sequence of the necrotrophic plant pathogen Pythium ultimum reveals original pathogenicity mechanisms and effector repertoire.</title>
        <authorList>
            <person name="Levesque C.A."/>
            <person name="Brouwer H."/>
            <person name="Cano L."/>
            <person name="Hamilton J.P."/>
            <person name="Holt C."/>
            <person name="Huitema E."/>
            <person name="Raffaele S."/>
            <person name="Robideau G.P."/>
            <person name="Thines M."/>
            <person name="Win J."/>
            <person name="Zerillo M.M."/>
            <person name="Beakes G.W."/>
            <person name="Boore J.L."/>
            <person name="Busam D."/>
            <person name="Dumas B."/>
            <person name="Ferriera S."/>
            <person name="Fuerstenberg S.I."/>
            <person name="Gachon C.M."/>
            <person name="Gaulin E."/>
            <person name="Govers F."/>
            <person name="Grenville-Briggs L."/>
            <person name="Horner N."/>
            <person name="Hostetler J."/>
            <person name="Jiang R.H."/>
            <person name="Johnson J."/>
            <person name="Krajaejun T."/>
            <person name="Lin H."/>
            <person name="Meijer H.J."/>
            <person name="Moore B."/>
            <person name="Morris P."/>
            <person name="Phuntmart V."/>
            <person name="Puiu D."/>
            <person name="Shetty J."/>
            <person name="Stajich J.E."/>
            <person name="Tripathy S."/>
            <person name="Wawra S."/>
            <person name="van West P."/>
            <person name="Whitty B.R."/>
            <person name="Coutinho P.M."/>
            <person name="Henrissat B."/>
            <person name="Martin F."/>
            <person name="Thomas P.D."/>
            <person name="Tyler B.M."/>
            <person name="De Vries R.P."/>
            <person name="Kamoun S."/>
            <person name="Yandell M."/>
            <person name="Tisserat N."/>
            <person name="Buell C.R."/>
        </authorList>
    </citation>
    <scope>NUCLEOTIDE SEQUENCE</scope>
    <source>
        <strain evidence="4">DAOM:BR144</strain>
    </source>
</reference>
<evidence type="ECO:0000259" key="2">
    <source>
        <dbReference type="Pfam" id="PF10505"/>
    </source>
</evidence>
<feature type="compositionally biased region" description="Low complexity" evidence="1">
    <location>
        <begin position="91"/>
        <end position="111"/>
    </location>
</feature>
<feature type="region of interest" description="Disordered" evidence="1">
    <location>
        <begin position="89"/>
        <end position="122"/>
    </location>
</feature>
<feature type="domain" description="Little elongation complex subunit 2 C-terminal" evidence="2">
    <location>
        <begin position="467"/>
        <end position="622"/>
    </location>
</feature>
<dbReference type="GO" id="GO:0042795">
    <property type="term" value="P:snRNA transcription by RNA polymerase II"/>
    <property type="evidence" value="ECO:0007669"/>
    <property type="project" value="TreeGrafter"/>
</dbReference>
<dbReference type="EnsemblProtists" id="PYU1_T002312">
    <property type="protein sequence ID" value="PYU1_T002312"/>
    <property type="gene ID" value="PYU1_G002309"/>
</dbReference>
<reference evidence="3" key="3">
    <citation type="submission" date="2014-11" db="UniProtKB">
        <authorList>
            <consortium name="EnsemblProtists"/>
        </authorList>
    </citation>
    <scope>IDENTIFICATION</scope>
    <source>
        <strain evidence="3">DAOM BR144</strain>
    </source>
</reference>
<dbReference type="eggNOG" id="ENOG502S08Z">
    <property type="taxonomic scope" value="Eukaryota"/>
</dbReference>
<organism evidence="3 4">
    <name type="scientific">Globisporangium ultimum (strain ATCC 200006 / CBS 805.95 / DAOM BR144)</name>
    <name type="common">Pythium ultimum</name>
    <dbReference type="NCBI Taxonomy" id="431595"/>
    <lineage>
        <taxon>Eukaryota</taxon>
        <taxon>Sar</taxon>
        <taxon>Stramenopiles</taxon>
        <taxon>Oomycota</taxon>
        <taxon>Peronosporomycetes</taxon>
        <taxon>Pythiales</taxon>
        <taxon>Pythiaceae</taxon>
        <taxon>Globisporangium</taxon>
    </lineage>
</organism>
<evidence type="ECO:0000313" key="4">
    <source>
        <dbReference type="Proteomes" id="UP000019132"/>
    </source>
</evidence>
<feature type="region of interest" description="Disordered" evidence="1">
    <location>
        <begin position="17"/>
        <end position="36"/>
    </location>
</feature>
<dbReference type="InterPro" id="IPR019535">
    <property type="entry name" value="ICE2_C"/>
</dbReference>
<dbReference type="VEuPathDB" id="FungiDB:PYU1_G002309"/>
<accession>K3WBH1</accession>
<dbReference type="GO" id="GO:0045945">
    <property type="term" value="P:positive regulation of transcription by RNA polymerase III"/>
    <property type="evidence" value="ECO:0007669"/>
    <property type="project" value="TreeGrafter"/>
</dbReference>
<protein>
    <recommendedName>
        <fullName evidence="2">Little elongation complex subunit 2 C-terminal domain-containing protein</fullName>
    </recommendedName>
</protein>
<proteinExistence type="predicted"/>
<dbReference type="HOGENOM" id="CLU_023220_0_0_1"/>
<dbReference type="GO" id="GO:0042796">
    <property type="term" value="P:snRNA transcription by RNA polymerase III"/>
    <property type="evidence" value="ECO:0007669"/>
    <property type="project" value="TreeGrafter"/>
</dbReference>
<dbReference type="Pfam" id="PF10505">
    <property type="entry name" value="NARG2_C"/>
    <property type="match status" value="1"/>
</dbReference>
<evidence type="ECO:0000256" key="1">
    <source>
        <dbReference type="SAM" id="MobiDB-lite"/>
    </source>
</evidence>
<evidence type="ECO:0000313" key="3">
    <source>
        <dbReference type="EnsemblProtists" id="PYU1_T002312"/>
    </source>
</evidence>
<dbReference type="OMA" id="HEQYLML"/>
<dbReference type="GO" id="GO:0008023">
    <property type="term" value="C:transcription elongation factor complex"/>
    <property type="evidence" value="ECO:0007669"/>
    <property type="project" value="InterPro"/>
</dbReference>
<dbReference type="PANTHER" id="PTHR14633">
    <property type="entry name" value="LITTLE ELONGATION COMPLEX SUBUNIT 2"/>
    <property type="match status" value="1"/>
</dbReference>
<name>K3WBH1_GLOUD</name>
<reference evidence="4" key="2">
    <citation type="submission" date="2010-04" db="EMBL/GenBank/DDBJ databases">
        <authorList>
            <person name="Buell R."/>
            <person name="Hamilton J."/>
            <person name="Hostetler J."/>
        </authorList>
    </citation>
    <scope>NUCLEOTIDE SEQUENCE [LARGE SCALE GENOMIC DNA]</scope>
    <source>
        <strain evidence="4">DAOM:BR144</strain>
    </source>
</reference>
<dbReference type="PANTHER" id="PTHR14633:SF3">
    <property type="entry name" value="LITTLE ELONGATION COMPLEX SUBUNIT 2"/>
    <property type="match status" value="1"/>
</dbReference>
<sequence>MDGNAFVVPPRLRARRRRVPGDARDTTAIDASAAPPSSSSFHFFTQAGYTRFSESGGAPEATLYWDEEQRRATCLALSSTPAPAVAKQPLAENASAENADNASASSGAATAPRAKETVATKAQTPLKSPAVLQATTASAAAVAASTRAVAPAAGLPHARKHLTQIMLEKKFDGKMRVRVENTCRRLSALTILQHELYMQLLQKRIHAQRCGLPAILALSADELTQLQALEPIVKEEQALFCHAFETITKSDGAAVLAQSNVPAFADTWYEKMMMRCRNDVFQMYPRYFEPCLKIGTQTLSTLPGEISVMKHVKEVFSYGSCPTFDEAWFETGSKMAIVEGDSGAGESFLFRNAISADIHAEMLMKKFDCDVAMSSSTLLALFDIEKQKSSSLHRQWVIPIKNRVFVNAKGSSKKHVYFDKPLPAEVVGAREKMSSAGRAHILSTFQAKAMDANKGVLQITRDSSVIQGKVAYHVWELDGRRILVRFTTHALLASMKKGGEEAQSSSGPPESKIRPVSVFVKPDYKYLGVEEEITPSEKRRFWLHSWLRGSSTVLIGRLNPESSVVETWETHSLASLVYGRDGYHSPEWFEPTEHFQLVNEIVAATCSVPVGNYMLRSPSSDSRTGDVELLMAASGGSGSDANNAGESVNGECTRIDLFQFIGGKRVSSDVYEYVLPKWTYVPGRIPYSFRTGTYCLPFFLDGICPTIAAGDEGGCDAVHLRPSRSSNFYWQFEDYSKIVKIAKNVELPLAKGKFQPHWIKPKFPLCQDARSVDPSNPHAPVRCPKPKGECLLPHLTIHEVAERIADKVIHDERAKRKRFKQKNRDQRNGIDRSAGWQTR</sequence>
<dbReference type="Proteomes" id="UP000019132">
    <property type="component" value="Unassembled WGS sequence"/>
</dbReference>